<dbReference type="Gene3D" id="3.50.30.30">
    <property type="match status" value="1"/>
</dbReference>
<keyword evidence="4" id="KW-0325">Glycoprotein</keyword>
<comment type="cofactor">
    <cofactor evidence="5">
        <name>Ca(2+)</name>
        <dbReference type="ChEBI" id="CHEBI:29108"/>
    </cofactor>
</comment>
<keyword evidence="7" id="KW-0812">Transmembrane</keyword>
<feature type="region of interest" description="Disordered" evidence="6">
    <location>
        <begin position="165"/>
        <end position="199"/>
    </location>
</feature>
<organism evidence="9 10">
    <name type="scientific">Cymbomonas tetramitiformis</name>
    <dbReference type="NCBI Taxonomy" id="36881"/>
    <lineage>
        <taxon>Eukaryota</taxon>
        <taxon>Viridiplantae</taxon>
        <taxon>Chlorophyta</taxon>
        <taxon>Pyramimonadophyceae</taxon>
        <taxon>Pyramimonadales</taxon>
        <taxon>Pyramimonadaceae</taxon>
        <taxon>Cymbomonas</taxon>
    </lineage>
</organism>
<protein>
    <recommendedName>
        <fullName evidence="8">PA domain-containing protein</fullName>
    </recommendedName>
</protein>
<keyword evidence="3" id="KW-0256">Endoplasmic reticulum</keyword>
<sequence length="1007" mass="109233">MLIVKSNKQAKVEKDKLMPDYEGELLQLATDLGERLLPAFDTKTGIPVAWVNLRSGVIKGDTRNTCTAGAGTLLLEFTLLSRLTGNPEYEEKANVAAKVDGNGDEDEDEDEEAARGGAGDVRPEVGDVGGGMGPDLDRGEADRREGAERLALMDRAWEDAFEETDYATQDGSGGGMQESEGTQRERSGQAPGEAGEAGAMASRLLESMEDVRREVEHLGTVEGQGGGTAEARSGGAWAGIGGLSQAASSVEDILNEWDDLLSPGPGSGVWTQEQSGASPERKSVADAQVWMRATQFIILSPLGQRLGILAVAWALYTRRGPLGLLGNTINADEGNWVLRQSTAGAGMDSYFEYLLKAYLLFGDQWHLHMFNNTYSAAMTHLRGRTRKQHKAWLVDVHMETGTLARPWVSSLQSFWPGMQSLVGHVDEAVEMYHDLENASRAMGFLPELFDLGGTKAHPTEKGYPLRPELIESMYFLYSHSHNQSYLQTGRHTQLGGQRRAQQQAHPKLANSPVTHGNARSTLVRHGYASMRDVASRQLDDDHMGWGRVDTWQLDVRVLSLIRGVGGTGMLWSKESFFLAETMKYLYLLWTEALGEDLPLVPDGEYVFNTEGHIFPLELDLPHNDQQPPPPFSSPPRDDTPLQCLTLCKPDTDRAPRRVQLGAPVSRVGGAASDDRGTLRRRCCEACVMTGGAAPQLIAEPAPASGQQTEEGTCAAPEGEEVFDAASQSLLLCELLGGARPAGIMLAVIMIAVIMLAVIMLAAIMLAVRRRFDRYKSVMALPAKLSKSAFMLTTVMETQGRSVRAEQPTITEMEEGGRQVSRAAIARFSMSRAALMARRWLGGPQPWVNGRPLQSSTPVDFMLRLTSEMSNLYAELNLNRGRGRGVAANGEGEAVGEDTDPTVRAVLASFGPPMVANSEWHGPLVAALPRNGCHVDEADRAPGDIPPEFRDAAFGSVLLVERGGCSFISKVLYGQELGAAMVVVFDNEKGDAVMMGEDGTGRNTNIPR</sequence>
<dbReference type="GO" id="GO:0044322">
    <property type="term" value="C:endoplasmic reticulum quality control compartment"/>
    <property type="evidence" value="ECO:0007669"/>
    <property type="project" value="GOC"/>
</dbReference>
<dbReference type="EMBL" id="LGRX02016507">
    <property type="protein sequence ID" value="KAK3262008.1"/>
    <property type="molecule type" value="Genomic_DNA"/>
</dbReference>
<evidence type="ECO:0000256" key="6">
    <source>
        <dbReference type="SAM" id="MobiDB-lite"/>
    </source>
</evidence>
<keyword evidence="5" id="KW-0106">Calcium</keyword>
<dbReference type="InterPro" id="IPR046450">
    <property type="entry name" value="PA_dom_sf"/>
</dbReference>
<proteinExistence type="inferred from homology"/>
<dbReference type="InterPro" id="IPR001382">
    <property type="entry name" value="Glyco_hydro_47"/>
</dbReference>
<feature type="compositionally biased region" description="Low complexity" evidence="6">
    <location>
        <begin position="188"/>
        <end position="199"/>
    </location>
</feature>
<dbReference type="Proteomes" id="UP001190700">
    <property type="component" value="Unassembled WGS sequence"/>
</dbReference>
<keyword evidence="7" id="KW-1133">Transmembrane helix</keyword>
<dbReference type="InterPro" id="IPR012341">
    <property type="entry name" value="6hp_glycosidase-like_sf"/>
</dbReference>
<feature type="binding site" evidence="5">
    <location>
        <position position="609"/>
    </location>
    <ligand>
        <name>Ca(2+)</name>
        <dbReference type="ChEBI" id="CHEBI:29108"/>
    </ligand>
</feature>
<reference evidence="9 10" key="1">
    <citation type="journal article" date="2015" name="Genome Biol. Evol.">
        <title>Comparative Genomics of a Bacterivorous Green Alga Reveals Evolutionary Causalities and Consequences of Phago-Mixotrophic Mode of Nutrition.</title>
        <authorList>
            <person name="Burns J.A."/>
            <person name="Paasch A."/>
            <person name="Narechania A."/>
            <person name="Kim E."/>
        </authorList>
    </citation>
    <scope>NUCLEOTIDE SEQUENCE [LARGE SCALE GENOMIC DNA]</scope>
    <source>
        <strain evidence="9 10">PLY_AMNH</strain>
    </source>
</reference>
<comment type="caution">
    <text evidence="9">The sequence shown here is derived from an EMBL/GenBank/DDBJ whole genome shotgun (WGS) entry which is preliminary data.</text>
</comment>
<evidence type="ECO:0000256" key="2">
    <source>
        <dbReference type="ARBA" id="ARBA00007658"/>
    </source>
</evidence>
<dbReference type="InterPro" id="IPR044674">
    <property type="entry name" value="EDEM1/2/3"/>
</dbReference>
<dbReference type="SUPFAM" id="SSF52025">
    <property type="entry name" value="PA domain"/>
    <property type="match status" value="1"/>
</dbReference>
<dbReference type="InterPro" id="IPR036026">
    <property type="entry name" value="Seven-hairpin_glycosidases"/>
</dbReference>
<feature type="region of interest" description="Disordered" evidence="6">
    <location>
        <begin position="487"/>
        <end position="515"/>
    </location>
</feature>
<evidence type="ECO:0000256" key="7">
    <source>
        <dbReference type="SAM" id="Phobius"/>
    </source>
</evidence>
<evidence type="ECO:0000256" key="3">
    <source>
        <dbReference type="ARBA" id="ARBA00022824"/>
    </source>
</evidence>
<dbReference type="Gene3D" id="1.50.10.10">
    <property type="match status" value="3"/>
</dbReference>
<dbReference type="GO" id="GO:0005509">
    <property type="term" value="F:calcium ion binding"/>
    <property type="evidence" value="ECO:0007669"/>
    <property type="project" value="InterPro"/>
</dbReference>
<evidence type="ECO:0000259" key="8">
    <source>
        <dbReference type="Pfam" id="PF02225"/>
    </source>
</evidence>
<gene>
    <name evidence="9" type="ORF">CYMTET_29116</name>
</gene>
<keyword evidence="5" id="KW-0479">Metal-binding</keyword>
<dbReference type="Pfam" id="PF02225">
    <property type="entry name" value="PA"/>
    <property type="match status" value="1"/>
</dbReference>
<feature type="compositionally biased region" description="Basic and acidic residues" evidence="6">
    <location>
        <begin position="135"/>
        <end position="144"/>
    </location>
</feature>
<dbReference type="Pfam" id="PF01532">
    <property type="entry name" value="Glyco_hydro_47"/>
    <property type="match status" value="3"/>
</dbReference>
<evidence type="ECO:0000256" key="5">
    <source>
        <dbReference type="PIRSR" id="PIRSR601382-2"/>
    </source>
</evidence>
<dbReference type="GO" id="GO:0005975">
    <property type="term" value="P:carbohydrate metabolic process"/>
    <property type="evidence" value="ECO:0007669"/>
    <property type="project" value="InterPro"/>
</dbReference>
<evidence type="ECO:0000256" key="1">
    <source>
        <dbReference type="ARBA" id="ARBA00004240"/>
    </source>
</evidence>
<feature type="domain" description="PA" evidence="8">
    <location>
        <begin position="921"/>
        <end position="1000"/>
    </location>
</feature>
<feature type="region of interest" description="Disordered" evidence="6">
    <location>
        <begin position="91"/>
        <end position="144"/>
    </location>
</feature>
<evidence type="ECO:0000313" key="9">
    <source>
        <dbReference type="EMBL" id="KAK3262008.1"/>
    </source>
</evidence>
<dbReference type="GO" id="GO:0016020">
    <property type="term" value="C:membrane"/>
    <property type="evidence" value="ECO:0007669"/>
    <property type="project" value="InterPro"/>
</dbReference>
<feature type="compositionally biased region" description="Acidic residues" evidence="6">
    <location>
        <begin position="102"/>
        <end position="112"/>
    </location>
</feature>
<evidence type="ECO:0000256" key="4">
    <source>
        <dbReference type="ARBA" id="ARBA00023180"/>
    </source>
</evidence>
<dbReference type="InterPro" id="IPR003137">
    <property type="entry name" value="PA_domain"/>
</dbReference>
<evidence type="ECO:0000313" key="10">
    <source>
        <dbReference type="Proteomes" id="UP001190700"/>
    </source>
</evidence>
<name>A0AAE0KV86_9CHLO</name>
<keyword evidence="7" id="KW-0472">Membrane</keyword>
<accession>A0AAE0KV86</accession>
<dbReference type="PANTHER" id="PTHR45679:SF5">
    <property type="entry name" value="ER DEGRADATION-ENHANCING ALPHA-MANNOSIDASE-LIKE PROTEIN 1"/>
    <property type="match status" value="1"/>
</dbReference>
<dbReference type="SUPFAM" id="SSF48225">
    <property type="entry name" value="Seven-hairpin glycosidases"/>
    <property type="match status" value="2"/>
</dbReference>
<comment type="subcellular location">
    <subcellularLocation>
        <location evidence="1">Endoplasmic reticulum</location>
    </subcellularLocation>
</comment>
<dbReference type="GO" id="GO:0004571">
    <property type="term" value="F:mannosyl-oligosaccharide 1,2-alpha-mannosidase activity"/>
    <property type="evidence" value="ECO:0007669"/>
    <property type="project" value="InterPro"/>
</dbReference>
<keyword evidence="10" id="KW-1185">Reference proteome</keyword>
<dbReference type="GO" id="GO:1904380">
    <property type="term" value="P:endoplasmic reticulum mannose trimming"/>
    <property type="evidence" value="ECO:0007669"/>
    <property type="project" value="InterPro"/>
</dbReference>
<feature type="region of interest" description="Disordered" evidence="6">
    <location>
        <begin position="619"/>
        <end position="639"/>
    </location>
</feature>
<dbReference type="PANTHER" id="PTHR45679">
    <property type="entry name" value="ER DEGRADATION-ENHANCING ALPHA-MANNOSIDASE-LIKE PROTEIN 2"/>
    <property type="match status" value="1"/>
</dbReference>
<feature type="transmembrane region" description="Helical" evidence="7">
    <location>
        <begin position="741"/>
        <end position="767"/>
    </location>
</feature>
<comment type="similarity">
    <text evidence="2">Belongs to the glycosyl hydrolase 47 family.</text>
</comment>
<dbReference type="AlphaFoldDB" id="A0AAE0KV86"/>
<feature type="compositionally biased region" description="Low complexity" evidence="6">
    <location>
        <begin position="495"/>
        <end position="504"/>
    </location>
</feature>